<proteinExistence type="predicted"/>
<organism evidence="9 10">
    <name type="scientific">Hasllibacter halocynthiae</name>
    <dbReference type="NCBI Taxonomy" id="595589"/>
    <lineage>
        <taxon>Bacteria</taxon>
        <taxon>Pseudomonadati</taxon>
        <taxon>Pseudomonadota</taxon>
        <taxon>Alphaproteobacteria</taxon>
        <taxon>Rhodobacterales</taxon>
        <taxon>Roseobacteraceae</taxon>
        <taxon>Hasllibacter</taxon>
    </lineage>
</organism>
<sequence>MARTGWAGRPDAVPRGSGPIGALRVAVRGPALVALVSGGLALLLALRLVEAPIHGAARPWTPAITRFVCRNALRILGIRRRVTGSPLRGGGALVANHSSWLDVFALNSAAPLYFVAKAEVAGWPGIGWLARATGTVFIERRRTEAARHRAQFEERLRAGHLLAFFPEGTSTDGRRLLPFKTTLFEAFFSAGVEGLRVQPVAMIWTAPPGRPDDHFGWWGTMGLGPHLLSVLAAPPGGRVELAFEPPIPVEGGRKTLAARTEAAVRAALEERLGSVPVR</sequence>
<gene>
    <name evidence="9" type="ORF">BCF33_0817</name>
</gene>
<dbReference type="EMBL" id="PVTT01000001">
    <property type="protein sequence ID" value="PRY95203.1"/>
    <property type="molecule type" value="Genomic_DNA"/>
</dbReference>
<evidence type="ECO:0000256" key="5">
    <source>
        <dbReference type="ARBA" id="ARBA00023098"/>
    </source>
</evidence>
<dbReference type="SUPFAM" id="SSF69593">
    <property type="entry name" value="Glycerol-3-phosphate (1)-acyltransferase"/>
    <property type="match status" value="1"/>
</dbReference>
<keyword evidence="6" id="KW-0472">Membrane</keyword>
<dbReference type="AlphaFoldDB" id="A0A2T0X8E2"/>
<evidence type="ECO:0000256" key="3">
    <source>
        <dbReference type="ARBA" id="ARBA00022692"/>
    </source>
</evidence>
<accession>A0A2T0X8E2</accession>
<keyword evidence="5" id="KW-0443">Lipid metabolism</keyword>
<dbReference type="PANTHER" id="PTHR23063">
    <property type="entry name" value="PHOSPHOLIPID ACYLTRANSFERASE"/>
    <property type="match status" value="1"/>
</dbReference>
<dbReference type="PANTHER" id="PTHR23063:SF52">
    <property type="entry name" value="LYSOPHOSPHATIDYLCHOLINE ACYLTRANSFERASE"/>
    <property type="match status" value="1"/>
</dbReference>
<dbReference type="Pfam" id="PF01553">
    <property type="entry name" value="Acyltransferase"/>
    <property type="match status" value="1"/>
</dbReference>
<evidence type="ECO:0000256" key="7">
    <source>
        <dbReference type="ARBA" id="ARBA00023315"/>
    </source>
</evidence>
<dbReference type="GO" id="GO:0016746">
    <property type="term" value="F:acyltransferase activity"/>
    <property type="evidence" value="ECO:0007669"/>
    <property type="project" value="UniProtKB-KW"/>
</dbReference>
<evidence type="ECO:0000256" key="2">
    <source>
        <dbReference type="ARBA" id="ARBA00022679"/>
    </source>
</evidence>
<keyword evidence="10" id="KW-1185">Reference proteome</keyword>
<dbReference type="CDD" id="cd07989">
    <property type="entry name" value="LPLAT_AGPAT-like"/>
    <property type="match status" value="1"/>
</dbReference>
<dbReference type="GO" id="GO:0016020">
    <property type="term" value="C:membrane"/>
    <property type="evidence" value="ECO:0007669"/>
    <property type="project" value="UniProtKB-SubCell"/>
</dbReference>
<keyword evidence="2 9" id="KW-0808">Transferase</keyword>
<comment type="subcellular location">
    <subcellularLocation>
        <location evidence="1">Membrane</location>
    </subcellularLocation>
</comment>
<dbReference type="Proteomes" id="UP000238801">
    <property type="component" value="Unassembled WGS sequence"/>
</dbReference>
<dbReference type="InterPro" id="IPR002123">
    <property type="entry name" value="Plipid/glycerol_acylTrfase"/>
</dbReference>
<protein>
    <submittedName>
        <fullName evidence="9">Lyso-ornithine lipid acyltransferase</fullName>
    </submittedName>
</protein>
<keyword evidence="7 9" id="KW-0012">Acyltransferase</keyword>
<name>A0A2T0X8E2_9RHOB</name>
<evidence type="ECO:0000259" key="8">
    <source>
        <dbReference type="SMART" id="SM00563"/>
    </source>
</evidence>
<feature type="domain" description="Phospholipid/glycerol acyltransferase" evidence="8">
    <location>
        <begin position="91"/>
        <end position="205"/>
    </location>
</feature>
<evidence type="ECO:0000256" key="1">
    <source>
        <dbReference type="ARBA" id="ARBA00004370"/>
    </source>
</evidence>
<dbReference type="SMART" id="SM00563">
    <property type="entry name" value="PlsC"/>
    <property type="match status" value="1"/>
</dbReference>
<dbReference type="GO" id="GO:0006629">
    <property type="term" value="P:lipid metabolic process"/>
    <property type="evidence" value="ECO:0007669"/>
    <property type="project" value="UniProtKB-KW"/>
</dbReference>
<evidence type="ECO:0000256" key="6">
    <source>
        <dbReference type="ARBA" id="ARBA00023136"/>
    </source>
</evidence>
<reference evidence="9 10" key="1">
    <citation type="submission" date="2018-03" db="EMBL/GenBank/DDBJ databases">
        <title>Genomic Encyclopedia of Archaeal and Bacterial Type Strains, Phase II (KMG-II): from individual species to whole genera.</title>
        <authorList>
            <person name="Goeker M."/>
        </authorList>
    </citation>
    <scope>NUCLEOTIDE SEQUENCE [LARGE SCALE GENOMIC DNA]</scope>
    <source>
        <strain evidence="9 10">DSM 29318</strain>
    </source>
</reference>
<evidence type="ECO:0000256" key="4">
    <source>
        <dbReference type="ARBA" id="ARBA00022989"/>
    </source>
</evidence>
<comment type="caution">
    <text evidence="9">The sequence shown here is derived from an EMBL/GenBank/DDBJ whole genome shotgun (WGS) entry which is preliminary data.</text>
</comment>
<keyword evidence="3" id="KW-0812">Transmembrane</keyword>
<keyword evidence="4" id="KW-1133">Transmembrane helix</keyword>
<evidence type="ECO:0000313" key="9">
    <source>
        <dbReference type="EMBL" id="PRY95203.1"/>
    </source>
</evidence>
<evidence type="ECO:0000313" key="10">
    <source>
        <dbReference type="Proteomes" id="UP000238801"/>
    </source>
</evidence>